<dbReference type="PANTHER" id="PTHR15822:SF4">
    <property type="entry name" value="TYROSYL-DNA PHOSPHODIESTERASE 2"/>
    <property type="match status" value="1"/>
</dbReference>
<evidence type="ECO:0000256" key="2">
    <source>
        <dbReference type="ARBA" id="ARBA00001946"/>
    </source>
</evidence>
<dbReference type="Pfam" id="PF15892">
    <property type="entry name" value="BNR_4"/>
    <property type="match status" value="1"/>
</dbReference>
<organism evidence="13 14">
    <name type="scientific">Fusarium tricinctum</name>
    <dbReference type="NCBI Taxonomy" id="61284"/>
    <lineage>
        <taxon>Eukaryota</taxon>
        <taxon>Fungi</taxon>
        <taxon>Dikarya</taxon>
        <taxon>Ascomycota</taxon>
        <taxon>Pezizomycotina</taxon>
        <taxon>Sordariomycetes</taxon>
        <taxon>Hypocreomycetidae</taxon>
        <taxon>Hypocreales</taxon>
        <taxon>Nectriaceae</taxon>
        <taxon>Fusarium</taxon>
        <taxon>Fusarium tricinctum species complex</taxon>
    </lineage>
</organism>
<evidence type="ECO:0000313" key="13">
    <source>
        <dbReference type="EMBL" id="KAH7245466.1"/>
    </source>
</evidence>
<keyword evidence="11" id="KW-0732">Signal</keyword>
<keyword evidence="5" id="KW-0479">Metal-binding</keyword>
<comment type="cofactor">
    <cofactor evidence="2">
        <name>Mg(2+)</name>
        <dbReference type="ChEBI" id="CHEBI:18420"/>
    </cofactor>
</comment>
<evidence type="ECO:0000256" key="11">
    <source>
        <dbReference type="SAM" id="SignalP"/>
    </source>
</evidence>
<dbReference type="GO" id="GO:0006302">
    <property type="term" value="P:double-strand break repair"/>
    <property type="evidence" value="ECO:0007669"/>
    <property type="project" value="TreeGrafter"/>
</dbReference>
<dbReference type="InterPro" id="IPR036691">
    <property type="entry name" value="Endo/exonu/phosph_ase_sf"/>
</dbReference>
<evidence type="ECO:0000259" key="12">
    <source>
        <dbReference type="Pfam" id="PF03372"/>
    </source>
</evidence>
<dbReference type="AlphaFoldDB" id="A0A8K0WBX1"/>
<evidence type="ECO:0000256" key="5">
    <source>
        <dbReference type="ARBA" id="ARBA00022723"/>
    </source>
</evidence>
<dbReference type="GO" id="GO:0005737">
    <property type="term" value="C:cytoplasm"/>
    <property type="evidence" value="ECO:0007669"/>
    <property type="project" value="TreeGrafter"/>
</dbReference>
<dbReference type="Pfam" id="PF03372">
    <property type="entry name" value="Exo_endo_phos"/>
    <property type="match status" value="1"/>
</dbReference>
<dbReference type="Proteomes" id="UP000813427">
    <property type="component" value="Unassembled WGS sequence"/>
</dbReference>
<name>A0A8K0WBX1_9HYPO</name>
<keyword evidence="6" id="KW-0227">DNA damage</keyword>
<feature type="chain" id="PRO_5035429564" evidence="11">
    <location>
        <begin position="22"/>
        <end position="808"/>
    </location>
</feature>
<dbReference type="PANTHER" id="PTHR15822">
    <property type="entry name" value="TRAF AND TNF RECEPTOR-ASSOCIATED PROTEIN"/>
    <property type="match status" value="1"/>
</dbReference>
<dbReference type="SUPFAM" id="SSF56219">
    <property type="entry name" value="DNase I-like"/>
    <property type="match status" value="1"/>
</dbReference>
<evidence type="ECO:0000256" key="10">
    <source>
        <dbReference type="ARBA" id="ARBA00023242"/>
    </source>
</evidence>
<dbReference type="Gene3D" id="3.60.10.10">
    <property type="entry name" value="Endonuclease/exonuclease/phosphatase"/>
    <property type="match status" value="1"/>
</dbReference>
<comment type="cofactor">
    <cofactor evidence="1">
        <name>Mn(2+)</name>
        <dbReference type="ChEBI" id="CHEBI:29035"/>
    </cofactor>
</comment>
<evidence type="ECO:0000256" key="9">
    <source>
        <dbReference type="ARBA" id="ARBA00023204"/>
    </source>
</evidence>
<dbReference type="GO" id="GO:0046872">
    <property type="term" value="F:metal ion binding"/>
    <property type="evidence" value="ECO:0007669"/>
    <property type="project" value="UniProtKB-KW"/>
</dbReference>
<evidence type="ECO:0000256" key="7">
    <source>
        <dbReference type="ARBA" id="ARBA00022801"/>
    </source>
</evidence>
<keyword evidence="7" id="KW-0378">Hydrolase</keyword>
<evidence type="ECO:0000256" key="8">
    <source>
        <dbReference type="ARBA" id="ARBA00022842"/>
    </source>
</evidence>
<protein>
    <submittedName>
        <fullName evidence="13">Endonuclease/exonuclease/phosphatase</fullName>
    </submittedName>
</protein>
<keyword evidence="8" id="KW-0460">Magnesium</keyword>
<proteinExistence type="predicted"/>
<comment type="caution">
    <text evidence="13">The sequence shown here is derived from an EMBL/GenBank/DDBJ whole genome shotgun (WGS) entry which is preliminary data.</text>
</comment>
<keyword evidence="14" id="KW-1185">Reference proteome</keyword>
<keyword evidence="13" id="KW-0255">Endonuclease</keyword>
<keyword evidence="10" id="KW-0539">Nucleus</keyword>
<dbReference type="CDD" id="cd09080">
    <property type="entry name" value="TDP2"/>
    <property type="match status" value="1"/>
</dbReference>
<keyword evidence="9" id="KW-0234">DNA repair</keyword>
<dbReference type="OrthoDB" id="9978204at2759"/>
<dbReference type="GO" id="GO:0003697">
    <property type="term" value="F:single-stranded DNA binding"/>
    <property type="evidence" value="ECO:0007669"/>
    <property type="project" value="TreeGrafter"/>
</dbReference>
<keyword evidence="4" id="KW-0540">Nuclease</keyword>
<comment type="subcellular location">
    <subcellularLocation>
        <location evidence="3">Nucleus</location>
        <location evidence="3">PML body</location>
    </subcellularLocation>
</comment>
<dbReference type="InterPro" id="IPR051547">
    <property type="entry name" value="TDP2-like"/>
</dbReference>
<sequence length="808" mass="90964">MRIDTFALTLTIASLMSAVSALAVKSTKHWTIGTDVQGSERLNGVSYQEDALITYGEYQYVTFYETAPAGYLNHFVRLGRRRVSPDVQDWEYLTLDDYTQKTMDGHNMISMGISGDGKIHLSFDHHDVPINYRVSKEGIAKNVPSKWTSELFGPVVHSLAGSTGPYSPLTYPRFEPLDNGDLLLEFRIGQSGSGDSYIHRYSSSTGKWQAQGMYIQGDDNNAYINGLDYVNGKLYTSWTVRETPNADTNHGVYFAYSNDDGKTWFDTNNTKLKKPISTSDSSTLIWDIPQNSRMVNQEGQLVDTKGQFHVLMRDLLSGKHLYQHYLRNTDGTWTKNAINPVGLNGPDLYDPRGKLAGDSTGEYLFGLLPDPVKQSTGIYVATAAKNFKDWKSLAEIPNTSTEPLFDKTRLHEHGILSVFIRQAGGFPDRKLQTLPGLLREIGVYPALKLHVINSPSLNAHSASCNHHITPNMENIVQRSMQSARALRKSFSSVAWRPDQPWKQPFYTWSPDSNEWQPLQTAQPFPPKPETTKLAIYSWNIDFMLPHGDVRMNAALAHLEELTRQHRLDKNTAVVINLQECVPSDLINIGQKPWIRERFYSTDIDTSTWGSGLYGTTTLVDRQLEMSSCFRVHYSASKMERDALFIDILLGSDKKVRLCNTHLESLALEPPLRPAQMGIIATHMRDESVSGAVVTGDFNAIQPFDRTLHTDNALEDAYLTLGGEEDNEGGYTWGQQALPELRRLYGCSRMDKVYFCGGSLKVSEFERFGADVEPDHGEEDARKELLSFGFEKPWITDHLGVRAVFDIIH</sequence>
<evidence type="ECO:0000256" key="1">
    <source>
        <dbReference type="ARBA" id="ARBA00001936"/>
    </source>
</evidence>
<feature type="signal peptide" evidence="11">
    <location>
        <begin position="1"/>
        <end position="21"/>
    </location>
</feature>
<dbReference type="GO" id="GO:0070260">
    <property type="term" value="F:5'-tyrosyl-DNA phosphodiesterase activity"/>
    <property type="evidence" value="ECO:0007669"/>
    <property type="project" value="TreeGrafter"/>
</dbReference>
<gene>
    <name evidence="13" type="ORF">BKA59DRAFT_437632</name>
</gene>
<dbReference type="EMBL" id="JAGPXF010000004">
    <property type="protein sequence ID" value="KAH7245466.1"/>
    <property type="molecule type" value="Genomic_DNA"/>
</dbReference>
<reference evidence="13" key="1">
    <citation type="journal article" date="2021" name="Nat. Commun.">
        <title>Genetic determinants of endophytism in the Arabidopsis root mycobiome.</title>
        <authorList>
            <person name="Mesny F."/>
            <person name="Miyauchi S."/>
            <person name="Thiergart T."/>
            <person name="Pickel B."/>
            <person name="Atanasova L."/>
            <person name="Karlsson M."/>
            <person name="Huettel B."/>
            <person name="Barry K.W."/>
            <person name="Haridas S."/>
            <person name="Chen C."/>
            <person name="Bauer D."/>
            <person name="Andreopoulos W."/>
            <person name="Pangilinan J."/>
            <person name="LaButti K."/>
            <person name="Riley R."/>
            <person name="Lipzen A."/>
            <person name="Clum A."/>
            <person name="Drula E."/>
            <person name="Henrissat B."/>
            <person name="Kohler A."/>
            <person name="Grigoriev I.V."/>
            <person name="Martin F.M."/>
            <person name="Hacquard S."/>
        </authorList>
    </citation>
    <scope>NUCLEOTIDE SEQUENCE</scope>
    <source>
        <strain evidence="13">MPI-SDFR-AT-0068</strain>
    </source>
</reference>
<dbReference type="InterPro" id="IPR005135">
    <property type="entry name" value="Endo/exonuclease/phosphatase"/>
</dbReference>
<evidence type="ECO:0000256" key="4">
    <source>
        <dbReference type="ARBA" id="ARBA00022722"/>
    </source>
</evidence>
<evidence type="ECO:0000256" key="3">
    <source>
        <dbReference type="ARBA" id="ARBA00004322"/>
    </source>
</evidence>
<evidence type="ECO:0000313" key="14">
    <source>
        <dbReference type="Proteomes" id="UP000813427"/>
    </source>
</evidence>
<dbReference type="GO" id="GO:0004519">
    <property type="term" value="F:endonuclease activity"/>
    <property type="evidence" value="ECO:0007669"/>
    <property type="project" value="UniProtKB-KW"/>
</dbReference>
<accession>A0A8K0WBX1</accession>
<evidence type="ECO:0000256" key="6">
    <source>
        <dbReference type="ARBA" id="ARBA00022763"/>
    </source>
</evidence>
<feature type="domain" description="Endonuclease/exonuclease/phosphatase" evidence="12">
    <location>
        <begin position="537"/>
        <end position="797"/>
    </location>
</feature>